<comment type="caution">
    <text evidence="4">The sequence shown here is derived from an EMBL/GenBank/DDBJ whole genome shotgun (WGS) entry which is preliminary data.</text>
</comment>
<dbReference type="SUPFAM" id="SSF74653">
    <property type="entry name" value="TolA/TonB C-terminal domain"/>
    <property type="match status" value="1"/>
</dbReference>
<keyword evidence="3" id="KW-0472">Membrane</keyword>
<evidence type="ECO:0000256" key="2">
    <source>
        <dbReference type="SAM" id="MobiDB-lite"/>
    </source>
</evidence>
<evidence type="ECO:0000313" key="4">
    <source>
        <dbReference type="EMBL" id="HIY68611.1"/>
    </source>
</evidence>
<keyword evidence="1" id="KW-0175">Coiled coil</keyword>
<organism evidence="4 5">
    <name type="scientific">Candidatus Alistipes intestinigallinarum</name>
    <dbReference type="NCBI Taxonomy" id="2838440"/>
    <lineage>
        <taxon>Bacteria</taxon>
        <taxon>Pseudomonadati</taxon>
        <taxon>Bacteroidota</taxon>
        <taxon>Bacteroidia</taxon>
        <taxon>Bacteroidales</taxon>
        <taxon>Rikenellaceae</taxon>
        <taxon>Alistipes</taxon>
    </lineage>
</organism>
<gene>
    <name evidence="4" type="ORF">H9828_04260</name>
</gene>
<accession>A0A9D2CAT1</accession>
<dbReference type="EMBL" id="DXDA01000036">
    <property type="protein sequence ID" value="HIY68611.1"/>
    <property type="molecule type" value="Genomic_DNA"/>
</dbReference>
<evidence type="ECO:0000256" key="3">
    <source>
        <dbReference type="SAM" id="Phobius"/>
    </source>
</evidence>
<name>A0A9D2CAT1_9BACT</name>
<proteinExistence type="predicted"/>
<reference evidence="4" key="2">
    <citation type="submission" date="2021-04" db="EMBL/GenBank/DDBJ databases">
        <authorList>
            <person name="Gilroy R."/>
        </authorList>
    </citation>
    <scope>NUCLEOTIDE SEQUENCE</scope>
    <source>
        <strain evidence="4">5134</strain>
    </source>
</reference>
<dbReference type="Proteomes" id="UP000886844">
    <property type="component" value="Unassembled WGS sequence"/>
</dbReference>
<dbReference type="AlphaFoldDB" id="A0A9D2CAT1"/>
<evidence type="ECO:0000313" key="5">
    <source>
        <dbReference type="Proteomes" id="UP000886844"/>
    </source>
</evidence>
<keyword evidence="3" id="KW-1133">Transmembrane helix</keyword>
<sequence>MSENLEDNIRKTPRKPKLKLPFDNRREDAGSWAYDHRVGLCVTLIAYLVLMIVFVSSKIVVGRRASQQGMFIDLQTLAELEKERDRLEREVRERQEQDPIDWRSIRNQASNENALNERLRDDRGTNTAELNEAAAAAEERMRANREAYEEGLAEERAIRERRGREEGAERQDRKVKGRVTVSFSLKDPVRTSRWLEVPAYRCEGGGEVVVAITVNRAGEVTAARVEEGGDDCMREAALRAARMSLFNIDSAAPARQSGTITYIFIPQ</sequence>
<protein>
    <submittedName>
        <fullName evidence="4">Energy transducer TonB</fullName>
    </submittedName>
</protein>
<evidence type="ECO:0000256" key="1">
    <source>
        <dbReference type="SAM" id="Coils"/>
    </source>
</evidence>
<reference evidence="4" key="1">
    <citation type="journal article" date="2021" name="PeerJ">
        <title>Extensive microbial diversity within the chicken gut microbiome revealed by metagenomics and culture.</title>
        <authorList>
            <person name="Gilroy R."/>
            <person name="Ravi A."/>
            <person name="Getino M."/>
            <person name="Pursley I."/>
            <person name="Horton D.L."/>
            <person name="Alikhan N.F."/>
            <person name="Baker D."/>
            <person name="Gharbi K."/>
            <person name="Hall N."/>
            <person name="Watson M."/>
            <person name="Adriaenssens E.M."/>
            <person name="Foster-Nyarko E."/>
            <person name="Jarju S."/>
            <person name="Secka A."/>
            <person name="Antonio M."/>
            <person name="Oren A."/>
            <person name="Chaudhuri R.R."/>
            <person name="La Ragione R."/>
            <person name="Hildebrand F."/>
            <person name="Pallen M.J."/>
        </authorList>
    </citation>
    <scope>NUCLEOTIDE SEQUENCE</scope>
    <source>
        <strain evidence="4">5134</strain>
    </source>
</reference>
<feature type="transmembrane region" description="Helical" evidence="3">
    <location>
        <begin position="37"/>
        <end position="61"/>
    </location>
</feature>
<feature type="coiled-coil region" evidence="1">
    <location>
        <begin position="70"/>
        <end position="97"/>
    </location>
</feature>
<keyword evidence="3" id="KW-0812">Transmembrane</keyword>
<feature type="region of interest" description="Disordered" evidence="2">
    <location>
        <begin position="1"/>
        <end position="22"/>
    </location>
</feature>